<feature type="signal peptide" evidence="1">
    <location>
        <begin position="1"/>
        <end position="21"/>
    </location>
</feature>
<organism evidence="2 3">
    <name type="scientific">Acinetobacter defluvii</name>
    <dbReference type="NCBI Taxonomy" id="1871111"/>
    <lineage>
        <taxon>Bacteria</taxon>
        <taxon>Pseudomonadati</taxon>
        <taxon>Pseudomonadota</taxon>
        <taxon>Gammaproteobacteria</taxon>
        <taxon>Moraxellales</taxon>
        <taxon>Moraxellaceae</taxon>
        <taxon>Acinetobacter</taxon>
    </lineage>
</organism>
<evidence type="ECO:0000313" key="3">
    <source>
        <dbReference type="Proteomes" id="UP000245977"/>
    </source>
</evidence>
<gene>
    <name evidence="2" type="ORF">DJ533_12275</name>
</gene>
<accession>A0A2S2FE97</accession>
<dbReference type="Proteomes" id="UP000245977">
    <property type="component" value="Chromosome"/>
</dbReference>
<dbReference type="AlphaFoldDB" id="A0A2S2FE97"/>
<feature type="chain" id="PRO_5015515300" evidence="1">
    <location>
        <begin position="22"/>
        <end position="155"/>
    </location>
</feature>
<reference evidence="2" key="1">
    <citation type="submission" date="2019-08" db="EMBL/GenBank/DDBJ databases">
        <title>The complete genome of Acinetobacter defluvii strain WCHAD010030.</title>
        <authorList>
            <person name="Hu Y."/>
            <person name="Qin J."/>
            <person name="Feng Y."/>
            <person name="Zong Z."/>
        </authorList>
    </citation>
    <scope>NUCLEOTIDE SEQUENCE</scope>
    <source>
        <strain evidence="2">WCHA30</strain>
    </source>
</reference>
<keyword evidence="3" id="KW-1185">Reference proteome</keyword>
<protein>
    <submittedName>
        <fullName evidence="2">Uncharacterized protein</fullName>
    </submittedName>
</protein>
<keyword evidence="1" id="KW-0732">Signal</keyword>
<evidence type="ECO:0000313" key="2">
    <source>
        <dbReference type="EMBL" id="AWL29287.1"/>
    </source>
</evidence>
<dbReference type="OrthoDB" id="9899919at2"/>
<evidence type="ECO:0000256" key="1">
    <source>
        <dbReference type="SAM" id="SignalP"/>
    </source>
</evidence>
<dbReference type="KEGG" id="adv:DJ533_12275"/>
<dbReference type="RefSeq" id="WP_065992677.1">
    <property type="nucleotide sequence ID" value="NZ_CP029397.2"/>
</dbReference>
<proteinExistence type="predicted"/>
<dbReference type="EMBL" id="CP029397">
    <property type="protein sequence ID" value="AWL29287.1"/>
    <property type="molecule type" value="Genomic_DNA"/>
</dbReference>
<name>A0A2S2FE97_9GAMM</name>
<sequence>MKKIKILLFTLMVFQSPSIFADFNNIAASYGKWEGYPNTDTIEVSKYGMEDYPPYPSTSKSETNFPKSMDQKIVYIQGKKIIDRINKQQVNSHPESEFYISSTFLKMIDPQKQYHAISFVEQTYLKERTHFLFVNEQLSLYITPEFGFIYILKKQ</sequence>